<evidence type="ECO:0000256" key="1">
    <source>
        <dbReference type="SAM" id="Phobius"/>
    </source>
</evidence>
<proteinExistence type="predicted"/>
<dbReference type="KEGG" id="cint:HZF06_15285"/>
<organism evidence="2 3">
    <name type="scientific">Clostridium intestinale</name>
    <dbReference type="NCBI Taxonomy" id="36845"/>
    <lineage>
        <taxon>Bacteria</taxon>
        <taxon>Bacillati</taxon>
        <taxon>Bacillota</taxon>
        <taxon>Clostridia</taxon>
        <taxon>Eubacteriales</taxon>
        <taxon>Clostridiaceae</taxon>
        <taxon>Clostridium</taxon>
    </lineage>
</organism>
<sequence length="192" mass="22257">MLALGFFLIMMVLFFVALFFICLNIIFLIIWKVKKRKGNTPKKRYVIIPIIFLIISILVELIPVSWVMIMRSSNERNADDIIMAESGKIGYWGYGKNGDDTIEKFEIDGITYVNVFRSNSEHKWKLGEPVANIRPKSYEKISNKIMRVIFGGDDTSTLYEVVNEEGFELYSIGGMIIYCPENKKSFILEHYK</sequence>
<protein>
    <submittedName>
        <fullName evidence="2">Uncharacterized protein</fullName>
    </submittedName>
</protein>
<evidence type="ECO:0000313" key="3">
    <source>
        <dbReference type="Proteomes" id="UP000512286"/>
    </source>
</evidence>
<keyword evidence="1" id="KW-0472">Membrane</keyword>
<keyword evidence="1" id="KW-1133">Transmembrane helix</keyword>
<dbReference type="Proteomes" id="UP000512286">
    <property type="component" value="Chromosome"/>
</dbReference>
<gene>
    <name evidence="2" type="ORF">HZF06_15285</name>
</gene>
<reference evidence="2 3" key="1">
    <citation type="submission" date="2020-07" db="EMBL/GenBank/DDBJ databases">
        <title>Electron transfer.</title>
        <authorList>
            <person name="Huang L."/>
            <person name="Liu X."/>
            <person name="Zhou S."/>
        </authorList>
    </citation>
    <scope>NUCLEOTIDE SEQUENCE [LARGE SCALE GENOMIC DNA]</scope>
    <source>
        <strain evidence="2 3">Lx1</strain>
    </source>
</reference>
<keyword evidence="1" id="KW-0812">Transmembrane</keyword>
<name>A0A7D6VYB9_9CLOT</name>
<dbReference type="EMBL" id="CP059378">
    <property type="protein sequence ID" value="QLY78445.1"/>
    <property type="molecule type" value="Genomic_DNA"/>
</dbReference>
<feature type="transmembrane region" description="Helical" evidence="1">
    <location>
        <begin position="6"/>
        <end position="33"/>
    </location>
</feature>
<dbReference type="AlphaFoldDB" id="A0A7D6VYB9"/>
<accession>A0A7D6VYB9</accession>
<feature type="transmembrane region" description="Helical" evidence="1">
    <location>
        <begin position="45"/>
        <end position="69"/>
    </location>
</feature>
<evidence type="ECO:0000313" key="2">
    <source>
        <dbReference type="EMBL" id="QLY78445.1"/>
    </source>
</evidence>